<dbReference type="InterPro" id="IPR013655">
    <property type="entry name" value="PAS_fold_3"/>
</dbReference>
<comment type="caution">
    <text evidence="8">The sequence shown here is derived from an EMBL/GenBank/DDBJ whole genome shotgun (WGS) entry which is preliminary data.</text>
</comment>
<dbReference type="SMART" id="SM00448">
    <property type="entry name" value="REC"/>
    <property type="match status" value="1"/>
</dbReference>
<dbReference type="SUPFAM" id="SSF55785">
    <property type="entry name" value="PYP-like sensor domain (PAS domain)"/>
    <property type="match status" value="2"/>
</dbReference>
<keyword evidence="8" id="KW-0418">Kinase</keyword>
<dbReference type="InterPro" id="IPR011006">
    <property type="entry name" value="CheY-like_superfamily"/>
</dbReference>
<keyword evidence="8" id="KW-0808">Transferase</keyword>
<evidence type="ECO:0000313" key="9">
    <source>
        <dbReference type="Proteomes" id="UP000190787"/>
    </source>
</evidence>
<dbReference type="CDD" id="cd00130">
    <property type="entry name" value="PAS"/>
    <property type="match status" value="1"/>
</dbReference>
<protein>
    <recommendedName>
        <fullName evidence="2">histidine kinase</fullName>
        <ecNumber evidence="2">2.7.13.3</ecNumber>
    </recommendedName>
</protein>
<dbReference type="InterPro" id="IPR003661">
    <property type="entry name" value="HisK_dim/P_dom"/>
</dbReference>
<dbReference type="InterPro" id="IPR036890">
    <property type="entry name" value="HATPase_C_sf"/>
</dbReference>
<keyword evidence="3 4" id="KW-0597">Phosphoprotein</keyword>
<dbReference type="PANTHER" id="PTHR43065">
    <property type="entry name" value="SENSOR HISTIDINE KINASE"/>
    <property type="match status" value="1"/>
</dbReference>
<sequence>MTWQEAFRRDARGTEDDAAPDAGYKALMELIDDGFCVIQFIDGPRGPLSDYVHIEANSGYERHTGIDGIVGKTVFDVAPQDGAEWVKIYGEVLRTGEPLRFEREFVEVGRHVEVSATRVEPAAKAQVAVLFRDITERKRKERELRDSQRRAEKNARHIARALSAGAILGTWVWYLDSETFDLDEEFSRSMGLDPAQGAAGLTIDQIVVNVHEDDKPGLMAAIDRATQQTTPYAYQFRVKRADGLYHWVEANGRMEAETPRIFAGVLMDLDDRRAILEERDKAAAELSKLNETLEQRVEEQTAKLMQREGELRQAQKMEAVGQLTGGLAHDFNNLLTAISGSLDFVAKRLEDGRREEILRYLEAAQASTERAASVTQRLLAFSRQQSLMPKPTDVPQLVRSMEDLMRHTIGPHILVRAEGDGEAWPAMVDPNQLESALLNLCINSRDAMPDGGTITISTTNEAIETENSELPPGDYLRLSVHDTGTGMTSEEISKAFDPYFTTKPSEKGTGLGLSMVYGFARQSGGCATIDSELGKGTTVNIFLPRSVETVARAEEDLPVSEEPATGGGHTILVVDDEAIVRFVVVEALEEAGFTVYQAAHAAAGLQVLQDQPEVTLLLTDIGLPGGMTGRELAARAREAREDLRVMFMTGYDEEAATATTLTDTEVLLKPFDFDEMVRRVTSFANRTAA</sequence>
<gene>
    <name evidence="8" type="ORF">BMI91_00610</name>
</gene>
<dbReference type="InterPro" id="IPR035965">
    <property type="entry name" value="PAS-like_dom_sf"/>
</dbReference>
<dbReference type="InterPro" id="IPR000014">
    <property type="entry name" value="PAS"/>
</dbReference>
<dbReference type="NCBIfam" id="TIGR00229">
    <property type="entry name" value="sensory_box"/>
    <property type="match status" value="1"/>
</dbReference>
<dbReference type="GO" id="GO:0016301">
    <property type="term" value="F:kinase activity"/>
    <property type="evidence" value="ECO:0007669"/>
    <property type="project" value="UniProtKB-KW"/>
</dbReference>
<dbReference type="Gene3D" id="3.30.450.20">
    <property type="entry name" value="PAS domain"/>
    <property type="match status" value="2"/>
</dbReference>
<dbReference type="Gene3D" id="1.10.287.130">
    <property type="match status" value="1"/>
</dbReference>
<dbReference type="Pfam" id="PF00512">
    <property type="entry name" value="HisKA"/>
    <property type="match status" value="1"/>
</dbReference>
<evidence type="ECO:0000256" key="2">
    <source>
        <dbReference type="ARBA" id="ARBA00012438"/>
    </source>
</evidence>
<feature type="domain" description="Response regulatory" evidence="7">
    <location>
        <begin position="570"/>
        <end position="684"/>
    </location>
</feature>
<dbReference type="Pfam" id="PF08447">
    <property type="entry name" value="PAS_3"/>
    <property type="match status" value="1"/>
</dbReference>
<dbReference type="Gene3D" id="3.30.565.10">
    <property type="entry name" value="Histidine kinase-like ATPase, C-terminal domain"/>
    <property type="match status" value="1"/>
</dbReference>
<dbReference type="InterPro" id="IPR036097">
    <property type="entry name" value="HisK_dim/P_sf"/>
</dbReference>
<dbReference type="InterPro" id="IPR013656">
    <property type="entry name" value="PAS_4"/>
</dbReference>
<comment type="catalytic activity">
    <reaction evidence="1">
        <text>ATP + protein L-histidine = ADP + protein N-phospho-L-histidine.</text>
        <dbReference type="EC" id="2.7.13.3"/>
    </reaction>
</comment>
<dbReference type="SUPFAM" id="SSF52172">
    <property type="entry name" value="CheY-like"/>
    <property type="match status" value="1"/>
</dbReference>
<dbReference type="PROSITE" id="PS50110">
    <property type="entry name" value="RESPONSE_REGULATORY"/>
    <property type="match status" value="1"/>
</dbReference>
<dbReference type="SUPFAM" id="SSF47384">
    <property type="entry name" value="Homodimeric domain of signal transducing histidine kinase"/>
    <property type="match status" value="1"/>
</dbReference>
<evidence type="ECO:0000313" key="8">
    <source>
        <dbReference type="EMBL" id="OOY24974.1"/>
    </source>
</evidence>
<dbReference type="SUPFAM" id="SSF55874">
    <property type="entry name" value="ATPase domain of HSP90 chaperone/DNA topoisomerase II/histidine kinase"/>
    <property type="match status" value="1"/>
</dbReference>
<dbReference type="InterPro" id="IPR005467">
    <property type="entry name" value="His_kinase_dom"/>
</dbReference>
<evidence type="ECO:0000259" key="7">
    <source>
        <dbReference type="PROSITE" id="PS50110"/>
    </source>
</evidence>
<dbReference type="CDD" id="cd00082">
    <property type="entry name" value="HisKA"/>
    <property type="match status" value="1"/>
</dbReference>
<dbReference type="EC" id="2.7.13.3" evidence="2"/>
<evidence type="ECO:0000256" key="5">
    <source>
        <dbReference type="SAM" id="Coils"/>
    </source>
</evidence>
<evidence type="ECO:0000256" key="3">
    <source>
        <dbReference type="ARBA" id="ARBA00022553"/>
    </source>
</evidence>
<keyword evidence="9" id="KW-1185">Reference proteome</keyword>
<dbReference type="SMART" id="SM00388">
    <property type="entry name" value="HisKA"/>
    <property type="match status" value="1"/>
</dbReference>
<accession>A0ABX3MZ41</accession>
<dbReference type="EMBL" id="MPZV01000001">
    <property type="protein sequence ID" value="OOY24974.1"/>
    <property type="molecule type" value="Genomic_DNA"/>
</dbReference>
<dbReference type="Pfam" id="PF08448">
    <property type="entry name" value="PAS_4"/>
    <property type="match status" value="1"/>
</dbReference>
<feature type="modified residue" description="4-aspartylphosphate" evidence="4">
    <location>
        <position position="620"/>
    </location>
</feature>
<dbReference type="InterPro" id="IPR004358">
    <property type="entry name" value="Sig_transdc_His_kin-like_C"/>
</dbReference>
<feature type="coiled-coil region" evidence="5">
    <location>
        <begin position="272"/>
        <end position="317"/>
    </location>
</feature>
<feature type="domain" description="Histidine kinase" evidence="6">
    <location>
        <begin position="326"/>
        <end position="547"/>
    </location>
</feature>
<name>A0ABX3MZ41_9RHOB</name>
<evidence type="ECO:0000256" key="1">
    <source>
        <dbReference type="ARBA" id="ARBA00000085"/>
    </source>
</evidence>
<reference evidence="8 9" key="1">
    <citation type="submission" date="2016-11" db="EMBL/GenBank/DDBJ databases">
        <title>A multilocus sequence analysis scheme for characterization of bacteria in the genus Thioclava.</title>
        <authorList>
            <person name="Liu Y."/>
            <person name="Shao Z."/>
        </authorList>
    </citation>
    <scope>NUCLEOTIDE SEQUENCE [LARGE SCALE GENOMIC DNA]</scope>
    <source>
        <strain evidence="8 9">TAW-CT134</strain>
    </source>
</reference>
<keyword evidence="5" id="KW-0175">Coiled coil</keyword>
<dbReference type="InterPro" id="IPR001789">
    <property type="entry name" value="Sig_transdc_resp-reg_receiver"/>
</dbReference>
<dbReference type="Proteomes" id="UP000190787">
    <property type="component" value="Unassembled WGS sequence"/>
</dbReference>
<organism evidence="8 9">
    <name type="scientific">Thioclava sediminum</name>
    <dbReference type="NCBI Taxonomy" id="1915319"/>
    <lineage>
        <taxon>Bacteria</taxon>
        <taxon>Pseudomonadati</taxon>
        <taxon>Pseudomonadota</taxon>
        <taxon>Alphaproteobacteria</taxon>
        <taxon>Rhodobacterales</taxon>
        <taxon>Paracoccaceae</taxon>
        <taxon>Thioclava</taxon>
    </lineage>
</organism>
<dbReference type="PRINTS" id="PR00344">
    <property type="entry name" value="BCTRLSENSOR"/>
</dbReference>
<dbReference type="PANTHER" id="PTHR43065:SF42">
    <property type="entry name" value="TWO-COMPONENT SENSOR PPRA"/>
    <property type="match status" value="1"/>
</dbReference>
<dbReference type="Pfam" id="PF00072">
    <property type="entry name" value="Response_reg"/>
    <property type="match status" value="1"/>
</dbReference>
<dbReference type="Gene3D" id="3.40.50.2300">
    <property type="match status" value="1"/>
</dbReference>
<dbReference type="PROSITE" id="PS50109">
    <property type="entry name" value="HIS_KIN"/>
    <property type="match status" value="1"/>
</dbReference>
<evidence type="ECO:0000256" key="4">
    <source>
        <dbReference type="PROSITE-ProRule" id="PRU00169"/>
    </source>
</evidence>
<evidence type="ECO:0000259" key="6">
    <source>
        <dbReference type="PROSITE" id="PS50109"/>
    </source>
</evidence>
<dbReference type="InterPro" id="IPR003594">
    <property type="entry name" value="HATPase_dom"/>
</dbReference>
<dbReference type="Pfam" id="PF02518">
    <property type="entry name" value="HATPase_c"/>
    <property type="match status" value="1"/>
</dbReference>
<proteinExistence type="predicted"/>
<dbReference type="SMART" id="SM00387">
    <property type="entry name" value="HATPase_c"/>
    <property type="match status" value="1"/>
</dbReference>